<name>A0ACC1HTN4_9FUNG</name>
<organism evidence="1 2">
    <name type="scientific">Spiromyces aspiralis</name>
    <dbReference type="NCBI Taxonomy" id="68401"/>
    <lineage>
        <taxon>Eukaryota</taxon>
        <taxon>Fungi</taxon>
        <taxon>Fungi incertae sedis</taxon>
        <taxon>Zoopagomycota</taxon>
        <taxon>Kickxellomycotina</taxon>
        <taxon>Kickxellomycetes</taxon>
        <taxon>Kickxellales</taxon>
        <taxon>Kickxellaceae</taxon>
        <taxon>Spiromyces</taxon>
    </lineage>
</organism>
<evidence type="ECO:0000313" key="2">
    <source>
        <dbReference type="Proteomes" id="UP001145114"/>
    </source>
</evidence>
<dbReference type="EMBL" id="JAMZIH010002047">
    <property type="protein sequence ID" value="KAJ1677704.1"/>
    <property type="molecule type" value="Genomic_DNA"/>
</dbReference>
<gene>
    <name evidence="1" type="ORF">EV182_005605</name>
</gene>
<reference evidence="1" key="1">
    <citation type="submission" date="2022-06" db="EMBL/GenBank/DDBJ databases">
        <title>Phylogenomic reconstructions and comparative analyses of Kickxellomycotina fungi.</title>
        <authorList>
            <person name="Reynolds N.K."/>
            <person name="Stajich J.E."/>
            <person name="Barry K."/>
            <person name="Grigoriev I.V."/>
            <person name="Crous P."/>
            <person name="Smith M.E."/>
        </authorList>
    </citation>
    <scope>NUCLEOTIDE SEQUENCE</scope>
    <source>
        <strain evidence="1">RSA 2271</strain>
    </source>
</reference>
<proteinExistence type="predicted"/>
<comment type="caution">
    <text evidence="1">The sequence shown here is derived from an EMBL/GenBank/DDBJ whole genome shotgun (WGS) entry which is preliminary data.</text>
</comment>
<keyword evidence="2" id="KW-1185">Reference proteome</keyword>
<feature type="non-terminal residue" evidence="1">
    <location>
        <position position="1"/>
    </location>
</feature>
<accession>A0ACC1HTN4</accession>
<sequence length="434" mass="48558">SFLDNIANNSNNLRRILATFSVEEVETNYWAVALISEIVSKKRTHIWILNSMMIPHIHKYVKEPAGTHSTSMLQCMATIIFCLCSSINVTDMLADHSEVVETIQRLMEFSTEDVLLKTTGAIYNACSYSPRLRHEVVTPSVIDRIFWLLGTATKERVMLNCLKLLGMLMVSGVIPPDQVIKKGVLVVLNKMASMLNDTLHTVLDDPEILSNPHWNFSSNGPSNVYASVLSLIIREYCRLIEWKPPRSMPSSQSATSSGTDSASTPERDEIERKAAESILKVSRQILDICFALVPGFFGLASDFHYDLGRAKESELQYTRAEATPPPLFISRIAQRTLFKRKSASAAIIESPEAGMPAESKREMEEAGVDNRELSYSPSSPTAEISESQDQTWDGVDAQFSREHFTKRIEKESAVLLTQILIHNIVECLAELIQC</sequence>
<dbReference type="Proteomes" id="UP001145114">
    <property type="component" value="Unassembled WGS sequence"/>
</dbReference>
<feature type="non-terminal residue" evidence="1">
    <location>
        <position position="434"/>
    </location>
</feature>
<protein>
    <submittedName>
        <fullName evidence="1">Uncharacterized protein</fullName>
    </submittedName>
</protein>
<evidence type="ECO:0000313" key="1">
    <source>
        <dbReference type="EMBL" id="KAJ1677704.1"/>
    </source>
</evidence>